<proteinExistence type="predicted"/>
<evidence type="ECO:0000313" key="2">
    <source>
        <dbReference type="Proteomes" id="UP001597343"/>
    </source>
</evidence>
<evidence type="ECO:0000313" key="1">
    <source>
        <dbReference type="EMBL" id="MFD2170726.1"/>
    </source>
</evidence>
<protein>
    <recommendedName>
        <fullName evidence="3">Ig-like domain-containing protein</fullName>
    </recommendedName>
</protein>
<dbReference type="EMBL" id="JBHUIO010000006">
    <property type="protein sequence ID" value="MFD2170726.1"/>
    <property type="molecule type" value="Genomic_DNA"/>
</dbReference>
<accession>A0ABW4ZZK9</accession>
<keyword evidence="2" id="KW-1185">Reference proteome</keyword>
<dbReference type="RefSeq" id="WP_386046966.1">
    <property type="nucleotide sequence ID" value="NZ_JBHUIO010000006.1"/>
</dbReference>
<reference evidence="2" key="1">
    <citation type="journal article" date="2019" name="Int. J. Syst. Evol. Microbiol.">
        <title>The Global Catalogue of Microorganisms (GCM) 10K type strain sequencing project: providing services to taxonomists for standard genome sequencing and annotation.</title>
        <authorList>
            <consortium name="The Broad Institute Genomics Platform"/>
            <consortium name="The Broad Institute Genome Sequencing Center for Infectious Disease"/>
            <person name="Wu L."/>
            <person name="Ma J."/>
        </authorList>
    </citation>
    <scope>NUCLEOTIDE SEQUENCE [LARGE SCALE GENOMIC DNA]</scope>
    <source>
        <strain evidence="2">CGMCC 1.13574</strain>
    </source>
</reference>
<evidence type="ECO:0008006" key="3">
    <source>
        <dbReference type="Google" id="ProtNLM"/>
    </source>
</evidence>
<name>A0ABW4ZZK9_9BACL</name>
<dbReference type="Proteomes" id="UP001597343">
    <property type="component" value="Unassembled WGS sequence"/>
</dbReference>
<gene>
    <name evidence="1" type="ORF">ACFSOY_12000</name>
</gene>
<comment type="caution">
    <text evidence="1">The sequence shown here is derived from an EMBL/GenBank/DDBJ whole genome shotgun (WGS) entry which is preliminary data.</text>
</comment>
<organism evidence="1 2">
    <name type="scientific">Tumebacillus lipolyticus</name>
    <dbReference type="NCBI Taxonomy" id="1280370"/>
    <lineage>
        <taxon>Bacteria</taxon>
        <taxon>Bacillati</taxon>
        <taxon>Bacillota</taxon>
        <taxon>Bacilli</taxon>
        <taxon>Bacillales</taxon>
        <taxon>Alicyclobacillaceae</taxon>
        <taxon>Tumebacillus</taxon>
    </lineage>
</organism>
<sequence length="54" mass="6235">MLNKFSALIGVKQVVSVEPEVLISCENSYDCTSYPFEATFHWYNNERVFQHCGC</sequence>